<evidence type="ECO:0000256" key="2">
    <source>
        <dbReference type="ARBA" id="ARBA00022737"/>
    </source>
</evidence>
<proteinExistence type="predicted"/>
<dbReference type="EMBL" id="QJKK01000003">
    <property type="protein sequence ID" value="RAL25729.1"/>
    <property type="molecule type" value="Genomic_DNA"/>
</dbReference>
<dbReference type="PROSITE" id="PS50206">
    <property type="entry name" value="RHODANESE_3"/>
    <property type="match status" value="2"/>
</dbReference>
<dbReference type="PANTHER" id="PTHR11364">
    <property type="entry name" value="THIOSULFATE SULFERTANSFERASE"/>
    <property type="match status" value="1"/>
</dbReference>
<dbReference type="AlphaFoldDB" id="A0A364K5Y8"/>
<dbReference type="InterPro" id="IPR045078">
    <property type="entry name" value="TST/MPST-like"/>
</dbReference>
<dbReference type="InterPro" id="IPR036873">
    <property type="entry name" value="Rhodanese-like_dom_sf"/>
</dbReference>
<dbReference type="PROSITE" id="PS00380">
    <property type="entry name" value="RHODANESE_1"/>
    <property type="match status" value="1"/>
</dbReference>
<gene>
    <name evidence="4" type="ORF">DL897_06545</name>
</gene>
<keyword evidence="1 4" id="KW-0808">Transferase</keyword>
<dbReference type="RefSeq" id="WP_113658343.1">
    <property type="nucleotide sequence ID" value="NZ_KZ845665.1"/>
</dbReference>
<dbReference type="OrthoDB" id="9770030at2"/>
<dbReference type="SMART" id="SM00450">
    <property type="entry name" value="RHOD"/>
    <property type="match status" value="2"/>
</dbReference>
<reference evidence="4 5" key="1">
    <citation type="submission" date="2018-06" db="EMBL/GenBank/DDBJ databases">
        <title>Thermoflavimicrobium daqus sp. nov., a thermophilic microbe isolated from Moutai-flavour Daqu.</title>
        <authorList>
            <person name="Wang X."/>
            <person name="Zhou H."/>
        </authorList>
    </citation>
    <scope>NUCLEOTIDE SEQUENCE [LARGE SCALE GENOMIC DNA]</scope>
    <source>
        <strain evidence="4 5">FBKL4.011</strain>
    </source>
</reference>
<evidence type="ECO:0000259" key="3">
    <source>
        <dbReference type="PROSITE" id="PS50206"/>
    </source>
</evidence>
<dbReference type="SUPFAM" id="SSF52821">
    <property type="entry name" value="Rhodanese/Cell cycle control phosphatase"/>
    <property type="match status" value="2"/>
</dbReference>
<feature type="domain" description="Rhodanese" evidence="3">
    <location>
        <begin position="15"/>
        <end position="134"/>
    </location>
</feature>
<dbReference type="CDD" id="cd01449">
    <property type="entry name" value="TST_Repeat_2"/>
    <property type="match status" value="1"/>
</dbReference>
<dbReference type="FunFam" id="3.40.250.10:FF:000035">
    <property type="entry name" value="Thiosulfate sulfurtransferase"/>
    <property type="match status" value="1"/>
</dbReference>
<dbReference type="Proteomes" id="UP000251213">
    <property type="component" value="Unassembled WGS sequence"/>
</dbReference>
<keyword evidence="2" id="KW-0677">Repeat</keyword>
<feature type="domain" description="Rhodanese" evidence="3">
    <location>
        <begin position="164"/>
        <end position="274"/>
    </location>
</feature>
<comment type="caution">
    <text evidence="4">The sequence shown here is derived from an EMBL/GenBank/DDBJ whole genome shotgun (WGS) entry which is preliminary data.</text>
</comment>
<evidence type="ECO:0000313" key="5">
    <source>
        <dbReference type="Proteomes" id="UP000251213"/>
    </source>
</evidence>
<dbReference type="PANTHER" id="PTHR11364:SF27">
    <property type="entry name" value="SULFURTRANSFERASE"/>
    <property type="match status" value="1"/>
</dbReference>
<dbReference type="CDD" id="cd01448">
    <property type="entry name" value="TST_Repeat_1"/>
    <property type="match status" value="1"/>
</dbReference>
<name>A0A364K5Y8_9BACL</name>
<evidence type="ECO:0000256" key="1">
    <source>
        <dbReference type="ARBA" id="ARBA00022679"/>
    </source>
</evidence>
<accession>A0A364K5Y8</accession>
<dbReference type="Pfam" id="PF00581">
    <property type="entry name" value="Rhodanese"/>
    <property type="match status" value="2"/>
</dbReference>
<organism evidence="4 5">
    <name type="scientific">Thermoflavimicrobium daqui</name>
    <dbReference type="NCBI Taxonomy" id="2137476"/>
    <lineage>
        <taxon>Bacteria</taxon>
        <taxon>Bacillati</taxon>
        <taxon>Bacillota</taxon>
        <taxon>Bacilli</taxon>
        <taxon>Bacillales</taxon>
        <taxon>Thermoactinomycetaceae</taxon>
        <taxon>Thermoflavimicrobium</taxon>
    </lineage>
</organism>
<dbReference type="GO" id="GO:0004792">
    <property type="term" value="F:thiosulfate-cyanide sulfurtransferase activity"/>
    <property type="evidence" value="ECO:0007669"/>
    <property type="project" value="InterPro"/>
</dbReference>
<protein>
    <submittedName>
        <fullName evidence="4">Sulfurtransferase</fullName>
    </submittedName>
</protein>
<keyword evidence="5" id="KW-1185">Reference proteome</keyword>
<evidence type="ECO:0000313" key="4">
    <source>
        <dbReference type="EMBL" id="RAL25729.1"/>
    </source>
</evidence>
<dbReference type="InterPro" id="IPR001763">
    <property type="entry name" value="Rhodanese-like_dom"/>
</dbReference>
<sequence length="278" mass="31690">MTDIISPQWLFDHLNDANLVIVDCRFVLGQPNTGLKAYQEKHIPGAYYLDMEKDLSGSVEKHGGRHPIPRQDLLAKKLGNIGINEQTHVIAYDDQQGAMASRLWWLLKYLGHDQVSILDGGWKQWIKHGFPITNTLPSNSPTIFTPKLQKNMLATMEEVLKKLDQTDMILIDSREEKRYSGEEEPIDPVAGHIPSAINYFWQGVLKDTGIWKERDELEAHFQSLPKDKEIIVYCGSGITATPNFLALKLAGYQKVKLYAGSWSDWITHPQNPIEKEKR</sequence>
<dbReference type="InterPro" id="IPR001307">
    <property type="entry name" value="Thiosulphate_STrfase_CS"/>
</dbReference>
<reference evidence="4 5" key="2">
    <citation type="submission" date="2018-06" db="EMBL/GenBank/DDBJ databases">
        <authorList>
            <person name="Zhirakovskaya E."/>
        </authorList>
    </citation>
    <scope>NUCLEOTIDE SEQUENCE [LARGE SCALE GENOMIC DNA]</scope>
    <source>
        <strain evidence="4 5">FBKL4.011</strain>
    </source>
</reference>
<dbReference type="Gene3D" id="3.40.250.10">
    <property type="entry name" value="Rhodanese-like domain"/>
    <property type="match status" value="2"/>
</dbReference>